<comment type="similarity">
    <text evidence="2 11">Belongs to the UDP-glycosyltransferase family.</text>
</comment>
<dbReference type="InterPro" id="IPR035595">
    <property type="entry name" value="UDP_glycos_trans_CS"/>
</dbReference>
<dbReference type="Pfam" id="PF00201">
    <property type="entry name" value="UDPGT"/>
    <property type="match status" value="1"/>
</dbReference>
<organism evidence="14 15">
    <name type="scientific">Haemonchus contortus</name>
    <name type="common">Barber pole worm</name>
    <dbReference type="NCBI Taxonomy" id="6289"/>
    <lineage>
        <taxon>Eukaryota</taxon>
        <taxon>Metazoa</taxon>
        <taxon>Ecdysozoa</taxon>
        <taxon>Nematoda</taxon>
        <taxon>Chromadorea</taxon>
        <taxon>Rhabditida</taxon>
        <taxon>Rhabditina</taxon>
        <taxon>Rhabditomorpha</taxon>
        <taxon>Strongyloidea</taxon>
        <taxon>Trichostrongylidae</taxon>
        <taxon>Haemonchus</taxon>
    </lineage>
</organism>
<dbReference type="PANTHER" id="PTHR48043:SF18">
    <property type="entry name" value="GLUCURONOSYLTRANSFERASE"/>
    <property type="match status" value="1"/>
</dbReference>
<dbReference type="PROSITE" id="PS00375">
    <property type="entry name" value="UDPGT"/>
    <property type="match status" value="1"/>
</dbReference>
<keyword evidence="4 11" id="KW-0808">Transferase</keyword>
<dbReference type="InterPro" id="IPR002213">
    <property type="entry name" value="UDP_glucos_trans"/>
</dbReference>
<sequence length="509" mass="57753">MRYLAFLWFLPQCFSLNILLFLLGTNQYERNIFEFLAQQLALRHHQVTTVKPILIPEEPRLVKPKLHLVKEKTLKNLLPRELSDALQKAYDVTPWKNEYEEEDYDEVYWKAHNASCYKMLNSNLMDTIRKETIDVAIVYAGNPCQLAITHVLAIPVIYFDLEGLSDETLVASNSPLNLNIPPSRCFLPELPHPALSRFRNGLCYMREYLVQSGITPMAKLLSKKFRQLDDPITSMFADDYYLKKKFVFHGVSPWNTSIESAQDGLIVVSLGTQANHAHMTESQAKAILGALSKLTTYRIYWRIGHKVELKNVTEDNIPSHINLTAFIPQNDLLAHKSCKLLVTNGGMSSVMEAVAHGVPIVGIPLYGSNRHNLKKVVNKGLGLMVSKKELREDKLLSTMKSVLQGSRFTKVAKEMSKDFRSRPSTPFEIALHYIEVVGRHRSSGFYGATPVNPLLTLNLDFLAMILLVTYIVTYLFIQSLLSICQRSSVPSIVITADENSKKLRSKKEN</sequence>
<name>A0A7I4YIF6_HAECO</name>
<evidence type="ECO:0000256" key="5">
    <source>
        <dbReference type="ARBA" id="ARBA00022692"/>
    </source>
</evidence>
<evidence type="ECO:0000256" key="11">
    <source>
        <dbReference type="RuleBase" id="RU003718"/>
    </source>
</evidence>
<keyword evidence="8 12" id="KW-0472">Membrane</keyword>
<dbReference type="Gene3D" id="3.40.50.2000">
    <property type="entry name" value="Glycogen Phosphorylase B"/>
    <property type="match status" value="1"/>
</dbReference>
<evidence type="ECO:0000256" key="7">
    <source>
        <dbReference type="ARBA" id="ARBA00022989"/>
    </source>
</evidence>
<dbReference type="OMA" id="AHNASCY"/>
<accession>A0A7I4YIF6</accession>
<dbReference type="OrthoDB" id="5835829at2759"/>
<dbReference type="WBParaSite" id="HCON_00104210-00001">
    <property type="protein sequence ID" value="HCON_00104210-00001"/>
    <property type="gene ID" value="HCON_00104210"/>
</dbReference>
<keyword evidence="14" id="KW-1185">Reference proteome</keyword>
<evidence type="ECO:0000256" key="2">
    <source>
        <dbReference type="ARBA" id="ARBA00009995"/>
    </source>
</evidence>
<keyword evidence="6 13" id="KW-0732">Signal</keyword>
<dbReference type="FunFam" id="3.40.50.2000:FF:000118">
    <property type="entry name" value="UDP-glucuronosyltransferase"/>
    <property type="match status" value="1"/>
</dbReference>
<dbReference type="EC" id="2.4.1.17" evidence="12"/>
<feature type="signal peptide" evidence="13">
    <location>
        <begin position="1"/>
        <end position="15"/>
    </location>
</feature>
<evidence type="ECO:0000256" key="8">
    <source>
        <dbReference type="ARBA" id="ARBA00023136"/>
    </source>
</evidence>
<dbReference type="GO" id="GO:0015020">
    <property type="term" value="F:glucuronosyltransferase activity"/>
    <property type="evidence" value="ECO:0007669"/>
    <property type="project" value="UniProtKB-EC"/>
</dbReference>
<dbReference type="GO" id="GO:0016020">
    <property type="term" value="C:membrane"/>
    <property type="evidence" value="ECO:0007669"/>
    <property type="project" value="UniProtKB-SubCell"/>
</dbReference>
<dbReference type="CDD" id="cd03784">
    <property type="entry name" value="GT1_Gtf-like"/>
    <property type="match status" value="1"/>
</dbReference>
<reference evidence="15" key="1">
    <citation type="submission" date="2020-12" db="UniProtKB">
        <authorList>
            <consortium name="WormBaseParasite"/>
        </authorList>
    </citation>
    <scope>IDENTIFICATION</scope>
    <source>
        <strain evidence="15">MHco3</strain>
    </source>
</reference>
<evidence type="ECO:0000256" key="4">
    <source>
        <dbReference type="ARBA" id="ARBA00022679"/>
    </source>
</evidence>
<keyword evidence="7 12" id="KW-1133">Transmembrane helix</keyword>
<evidence type="ECO:0000313" key="15">
    <source>
        <dbReference type="WBParaSite" id="HCON_00104210-00001"/>
    </source>
</evidence>
<feature type="transmembrane region" description="Helical" evidence="12">
    <location>
        <begin position="459"/>
        <end position="477"/>
    </location>
</feature>
<dbReference type="PANTHER" id="PTHR48043">
    <property type="entry name" value="EG:EG0003.4 PROTEIN-RELATED"/>
    <property type="match status" value="1"/>
</dbReference>
<keyword evidence="9" id="KW-0325">Glycoprotein</keyword>
<evidence type="ECO:0000313" key="14">
    <source>
        <dbReference type="Proteomes" id="UP000025227"/>
    </source>
</evidence>
<evidence type="ECO:0000256" key="1">
    <source>
        <dbReference type="ARBA" id="ARBA00004167"/>
    </source>
</evidence>
<feature type="chain" id="PRO_5029794961" description="UDP-glucuronosyltransferase" evidence="13">
    <location>
        <begin position="16"/>
        <end position="509"/>
    </location>
</feature>
<protein>
    <recommendedName>
        <fullName evidence="12">UDP-glucuronosyltransferase</fullName>
        <ecNumber evidence="12">2.4.1.17</ecNumber>
    </recommendedName>
</protein>
<evidence type="ECO:0000256" key="13">
    <source>
        <dbReference type="SAM" id="SignalP"/>
    </source>
</evidence>
<evidence type="ECO:0000256" key="3">
    <source>
        <dbReference type="ARBA" id="ARBA00022676"/>
    </source>
</evidence>
<keyword evidence="5 12" id="KW-0812">Transmembrane</keyword>
<evidence type="ECO:0000256" key="6">
    <source>
        <dbReference type="ARBA" id="ARBA00022729"/>
    </source>
</evidence>
<evidence type="ECO:0000256" key="9">
    <source>
        <dbReference type="ARBA" id="ARBA00023180"/>
    </source>
</evidence>
<evidence type="ECO:0000256" key="12">
    <source>
        <dbReference type="RuleBase" id="RU362059"/>
    </source>
</evidence>
<dbReference type="SUPFAM" id="SSF53756">
    <property type="entry name" value="UDP-Glycosyltransferase/glycogen phosphorylase"/>
    <property type="match status" value="1"/>
</dbReference>
<evidence type="ECO:0000256" key="10">
    <source>
        <dbReference type="ARBA" id="ARBA00047475"/>
    </source>
</evidence>
<dbReference type="InterPro" id="IPR050271">
    <property type="entry name" value="UDP-glycosyltransferase"/>
</dbReference>
<keyword evidence="3 11" id="KW-0328">Glycosyltransferase</keyword>
<dbReference type="Proteomes" id="UP000025227">
    <property type="component" value="Unplaced"/>
</dbReference>
<dbReference type="AlphaFoldDB" id="A0A7I4YIF6"/>
<proteinExistence type="inferred from homology"/>
<comment type="catalytic activity">
    <reaction evidence="10 12">
        <text>glucuronate acceptor + UDP-alpha-D-glucuronate = acceptor beta-D-glucuronoside + UDP + H(+)</text>
        <dbReference type="Rhea" id="RHEA:21032"/>
        <dbReference type="ChEBI" id="CHEBI:15378"/>
        <dbReference type="ChEBI" id="CHEBI:58052"/>
        <dbReference type="ChEBI" id="CHEBI:58223"/>
        <dbReference type="ChEBI" id="CHEBI:132367"/>
        <dbReference type="ChEBI" id="CHEBI:132368"/>
        <dbReference type="EC" id="2.4.1.17"/>
    </reaction>
</comment>
<comment type="subcellular location">
    <subcellularLocation>
        <location evidence="1 12">Membrane</location>
        <topology evidence="1 12">Single-pass membrane protein</topology>
    </subcellularLocation>
</comment>